<dbReference type="EMBL" id="CAJVPL010000254">
    <property type="protein sequence ID" value="CAG8474030.1"/>
    <property type="molecule type" value="Genomic_DNA"/>
</dbReference>
<dbReference type="AlphaFoldDB" id="A0A9N8W6Q6"/>
<evidence type="ECO:0000313" key="1">
    <source>
        <dbReference type="EMBL" id="CAG8474030.1"/>
    </source>
</evidence>
<sequence>MLFLAIVSVDRKIAKLNEQHPPTSLPSTFGQNVDYGFVKD</sequence>
<name>A0A9N8W6Q6_9GLOM</name>
<accession>A0A9N8W6Q6</accession>
<reference evidence="1" key="1">
    <citation type="submission" date="2021-06" db="EMBL/GenBank/DDBJ databases">
        <authorList>
            <person name="Kallberg Y."/>
            <person name="Tangrot J."/>
            <person name="Rosling A."/>
        </authorList>
    </citation>
    <scope>NUCLEOTIDE SEQUENCE</scope>
    <source>
        <strain evidence="1">MT106</strain>
    </source>
</reference>
<keyword evidence="2" id="KW-1185">Reference proteome</keyword>
<gene>
    <name evidence="1" type="ORF">AGERDE_LOCUS2882</name>
</gene>
<organism evidence="1 2">
    <name type="scientific">Ambispora gerdemannii</name>
    <dbReference type="NCBI Taxonomy" id="144530"/>
    <lineage>
        <taxon>Eukaryota</taxon>
        <taxon>Fungi</taxon>
        <taxon>Fungi incertae sedis</taxon>
        <taxon>Mucoromycota</taxon>
        <taxon>Glomeromycotina</taxon>
        <taxon>Glomeromycetes</taxon>
        <taxon>Archaeosporales</taxon>
        <taxon>Ambisporaceae</taxon>
        <taxon>Ambispora</taxon>
    </lineage>
</organism>
<comment type="caution">
    <text evidence="1">The sequence shown here is derived from an EMBL/GenBank/DDBJ whole genome shotgun (WGS) entry which is preliminary data.</text>
</comment>
<proteinExistence type="predicted"/>
<protein>
    <submittedName>
        <fullName evidence="1">1096_t:CDS:1</fullName>
    </submittedName>
</protein>
<dbReference type="Proteomes" id="UP000789831">
    <property type="component" value="Unassembled WGS sequence"/>
</dbReference>
<evidence type="ECO:0000313" key="2">
    <source>
        <dbReference type="Proteomes" id="UP000789831"/>
    </source>
</evidence>